<proteinExistence type="predicted"/>
<sequence length="364" mass="37666">MEGEAGINSYGVTKKGEEALGSFHVAPRIETPTQLTGSTVAPRIETPTQLTGSTVAPRIEAPTQLTGSTAAVTAATPVSVAPAPVAVAAPPVGSGTEGKKKRGRPRKYAPDGSVLALSPMPISASIPLTGDYSAWKQGRGRPVDSFKKKHKLEFESPGGHVAYSVGANFTPHVITINAGEDVNMKIISFSQQGSRAICVLSANGAISNVTLRQPNSSGGTLTYEGRFEILSLTGSFMPTDRGGTKSISGGMSVALAGPDGRVLGGGLAGLLIAAGPIQVVVGSFLQGHQQEQEQKPKKQKFERTLIFSPTAANHNSGQAIEGGYAATPIPIPIRVPSNLSSEKELSFSRAEPKDPSGQNCEVSC</sequence>
<accession>A0ACC0MIB3</accession>
<dbReference type="Proteomes" id="UP001062846">
    <property type="component" value="Chromosome 9"/>
</dbReference>
<name>A0ACC0MIB3_RHOML</name>
<keyword evidence="2" id="KW-1185">Reference proteome</keyword>
<gene>
    <name evidence="1" type="ORF">RHMOL_Rhmol09G0252900</name>
</gene>
<evidence type="ECO:0000313" key="1">
    <source>
        <dbReference type="EMBL" id="KAI8540309.1"/>
    </source>
</evidence>
<organism evidence="1 2">
    <name type="scientific">Rhododendron molle</name>
    <name type="common">Chinese azalea</name>
    <name type="synonym">Azalea mollis</name>
    <dbReference type="NCBI Taxonomy" id="49168"/>
    <lineage>
        <taxon>Eukaryota</taxon>
        <taxon>Viridiplantae</taxon>
        <taxon>Streptophyta</taxon>
        <taxon>Embryophyta</taxon>
        <taxon>Tracheophyta</taxon>
        <taxon>Spermatophyta</taxon>
        <taxon>Magnoliopsida</taxon>
        <taxon>eudicotyledons</taxon>
        <taxon>Gunneridae</taxon>
        <taxon>Pentapetalae</taxon>
        <taxon>asterids</taxon>
        <taxon>Ericales</taxon>
        <taxon>Ericaceae</taxon>
        <taxon>Ericoideae</taxon>
        <taxon>Rhodoreae</taxon>
        <taxon>Rhododendron</taxon>
    </lineage>
</organism>
<reference evidence="1" key="1">
    <citation type="submission" date="2022-02" db="EMBL/GenBank/DDBJ databases">
        <title>Plant Genome Project.</title>
        <authorList>
            <person name="Zhang R.-G."/>
        </authorList>
    </citation>
    <scope>NUCLEOTIDE SEQUENCE</scope>
    <source>
        <strain evidence="1">AT1</strain>
    </source>
</reference>
<dbReference type="EMBL" id="CM046396">
    <property type="protein sequence ID" value="KAI8540309.1"/>
    <property type="molecule type" value="Genomic_DNA"/>
</dbReference>
<evidence type="ECO:0000313" key="2">
    <source>
        <dbReference type="Proteomes" id="UP001062846"/>
    </source>
</evidence>
<comment type="caution">
    <text evidence="1">The sequence shown here is derived from an EMBL/GenBank/DDBJ whole genome shotgun (WGS) entry which is preliminary data.</text>
</comment>
<protein>
    <submittedName>
        <fullName evidence="1">Uncharacterized protein</fullName>
    </submittedName>
</protein>